<dbReference type="OrthoDB" id="9815351at2"/>
<dbReference type="CDD" id="cd03801">
    <property type="entry name" value="GT4_PimA-like"/>
    <property type="match status" value="1"/>
</dbReference>
<keyword evidence="1" id="KW-0328">Glycosyltransferase</keyword>
<dbReference type="PANTHER" id="PTHR12526:SF629">
    <property type="entry name" value="TEICHURONIC ACID BIOSYNTHESIS GLYCOSYLTRANSFERASE TUAH-RELATED"/>
    <property type="match status" value="1"/>
</dbReference>
<dbReference type="STRING" id="1121400.SAMN02746065_102170"/>
<name>A0A1W1ZBI1_9BACT</name>
<dbReference type="Gene3D" id="3.40.50.2000">
    <property type="entry name" value="Glycogen Phosphorylase B"/>
    <property type="match status" value="2"/>
</dbReference>
<dbReference type="AlphaFoldDB" id="A0A1W1ZBI1"/>
<dbReference type="SUPFAM" id="SSF53756">
    <property type="entry name" value="UDP-Glycosyltransferase/glycogen phosphorylase"/>
    <property type="match status" value="1"/>
</dbReference>
<gene>
    <name evidence="3" type="ORF">SAMN02746065_102170</name>
</gene>
<protein>
    <submittedName>
        <fullName evidence="3">Glycosyltransferase involved in cell wall bisynthesis</fullName>
    </submittedName>
</protein>
<evidence type="ECO:0000256" key="1">
    <source>
        <dbReference type="ARBA" id="ARBA00022676"/>
    </source>
</evidence>
<sequence length="329" mass="37488">MKKRPYIIFLAKRQSSASTRYRALNYFPFLKQAGFYPVHMDTKGSCFHKLTILREVKKSDAVVVIRKTFSLPFRIVLQLLSIKLIFDFDDAVFVKSNGKNSRLRKGRFKSMLKAVDHVWAGNEYLAENAKKWNASVDILPTAVDLNRYKKVGEKSKKNIDIVWIGSSSTKKYLQELVPILEILVKRSPHIRLKIIADFDLETKNLTTLPIDWSNDTEVDALSSSHIGISMMSDDAWSRGKCGLKVLQYMSSSLPVVVSNVGVHREIVVQGKSGFLVNDESEWLSALSSLINDEQLRLSMGKYGQQIVKKRYNYEATSRSMIKLLQNIDS</sequence>
<evidence type="ECO:0000256" key="2">
    <source>
        <dbReference type="ARBA" id="ARBA00022679"/>
    </source>
</evidence>
<evidence type="ECO:0000313" key="4">
    <source>
        <dbReference type="Proteomes" id="UP000192418"/>
    </source>
</evidence>
<dbReference type="EMBL" id="FWXY01000002">
    <property type="protein sequence ID" value="SMC45770.1"/>
    <property type="molecule type" value="Genomic_DNA"/>
</dbReference>
<dbReference type="Pfam" id="PF13692">
    <property type="entry name" value="Glyco_trans_1_4"/>
    <property type="match status" value="1"/>
</dbReference>
<evidence type="ECO:0000313" key="3">
    <source>
        <dbReference type="EMBL" id="SMC45770.1"/>
    </source>
</evidence>
<dbReference type="GO" id="GO:0016757">
    <property type="term" value="F:glycosyltransferase activity"/>
    <property type="evidence" value="ECO:0007669"/>
    <property type="project" value="UniProtKB-KW"/>
</dbReference>
<dbReference type="Proteomes" id="UP000192418">
    <property type="component" value="Unassembled WGS sequence"/>
</dbReference>
<keyword evidence="4" id="KW-1185">Reference proteome</keyword>
<keyword evidence="2 3" id="KW-0808">Transferase</keyword>
<dbReference type="RefSeq" id="WP_084066836.1">
    <property type="nucleotide sequence ID" value="NZ_FWXY01000002.1"/>
</dbReference>
<organism evidence="3 4">
    <name type="scientific">Desulfocicer vacuolatum DSM 3385</name>
    <dbReference type="NCBI Taxonomy" id="1121400"/>
    <lineage>
        <taxon>Bacteria</taxon>
        <taxon>Pseudomonadati</taxon>
        <taxon>Thermodesulfobacteriota</taxon>
        <taxon>Desulfobacteria</taxon>
        <taxon>Desulfobacterales</taxon>
        <taxon>Desulfobacteraceae</taxon>
        <taxon>Desulfocicer</taxon>
    </lineage>
</organism>
<proteinExistence type="predicted"/>
<reference evidence="3 4" key="1">
    <citation type="submission" date="2017-04" db="EMBL/GenBank/DDBJ databases">
        <authorList>
            <person name="Afonso C.L."/>
            <person name="Miller P.J."/>
            <person name="Scott M.A."/>
            <person name="Spackman E."/>
            <person name="Goraichik I."/>
            <person name="Dimitrov K.M."/>
            <person name="Suarez D.L."/>
            <person name="Swayne D.E."/>
        </authorList>
    </citation>
    <scope>NUCLEOTIDE SEQUENCE [LARGE SCALE GENOMIC DNA]</scope>
    <source>
        <strain evidence="3 4">DSM 3385</strain>
    </source>
</reference>
<dbReference type="PANTHER" id="PTHR12526">
    <property type="entry name" value="GLYCOSYLTRANSFERASE"/>
    <property type="match status" value="1"/>
</dbReference>
<accession>A0A1W1ZBI1</accession>